<evidence type="ECO:0000256" key="1">
    <source>
        <dbReference type="SAM" id="SignalP"/>
    </source>
</evidence>
<sequence>MRFIVLSLALLLAVPAAKAQEANTIPDVIGRQLEAFEADDFARAFTFASPMIKGLFGTPENFGAMVRQGYPMVHRPEGVTFGAQRVEGESIYQTVTIRDAQGRYHALEYEMIPDGAAGWLIDGVSFIPAPDVSV</sequence>
<dbReference type="InterPro" id="IPR032347">
    <property type="entry name" value="DUF4864"/>
</dbReference>
<evidence type="ECO:0008006" key="4">
    <source>
        <dbReference type="Google" id="ProtNLM"/>
    </source>
</evidence>
<feature type="chain" id="PRO_5009935535" description="DUF4864 domain-containing protein" evidence="1">
    <location>
        <begin position="20"/>
        <end position="134"/>
    </location>
</feature>
<dbReference type="STRING" id="1217970.SAMN05444002_0122"/>
<accession>A0A1N6DXN5</accession>
<evidence type="ECO:0000313" key="2">
    <source>
        <dbReference type="EMBL" id="SIN75566.1"/>
    </source>
</evidence>
<dbReference type="AlphaFoldDB" id="A0A1N6DXN5"/>
<dbReference type="Pfam" id="PF16156">
    <property type="entry name" value="DUF4864"/>
    <property type="match status" value="1"/>
</dbReference>
<feature type="signal peptide" evidence="1">
    <location>
        <begin position="1"/>
        <end position="19"/>
    </location>
</feature>
<organism evidence="2 3">
    <name type="scientific">Vannielia litorea</name>
    <dbReference type="NCBI Taxonomy" id="1217970"/>
    <lineage>
        <taxon>Bacteria</taxon>
        <taxon>Pseudomonadati</taxon>
        <taxon>Pseudomonadota</taxon>
        <taxon>Alphaproteobacteria</taxon>
        <taxon>Rhodobacterales</taxon>
        <taxon>Paracoccaceae</taxon>
        <taxon>Vannielia</taxon>
    </lineage>
</organism>
<reference evidence="3" key="1">
    <citation type="submission" date="2016-11" db="EMBL/GenBank/DDBJ databases">
        <authorList>
            <person name="Varghese N."/>
            <person name="Submissions S."/>
        </authorList>
    </citation>
    <scope>NUCLEOTIDE SEQUENCE [LARGE SCALE GENOMIC DNA]</scope>
    <source>
        <strain evidence="3">DSM 29440</strain>
    </source>
</reference>
<keyword evidence="3" id="KW-1185">Reference proteome</keyword>
<gene>
    <name evidence="2" type="ORF">SAMN05444002_0122</name>
</gene>
<keyword evidence="1" id="KW-0732">Signal</keyword>
<proteinExistence type="predicted"/>
<evidence type="ECO:0000313" key="3">
    <source>
        <dbReference type="Proteomes" id="UP000184932"/>
    </source>
</evidence>
<protein>
    <recommendedName>
        <fullName evidence="4">DUF4864 domain-containing protein</fullName>
    </recommendedName>
</protein>
<name>A0A1N6DXN5_9RHOB</name>
<dbReference type="RefSeq" id="WP_074254344.1">
    <property type="nucleotide sequence ID" value="NZ_FSRL01000001.1"/>
</dbReference>
<dbReference type="EMBL" id="FSRL01000001">
    <property type="protein sequence ID" value="SIN75566.1"/>
    <property type="molecule type" value="Genomic_DNA"/>
</dbReference>
<dbReference type="Proteomes" id="UP000184932">
    <property type="component" value="Unassembled WGS sequence"/>
</dbReference>
<dbReference type="OrthoDB" id="9130422at2"/>